<reference evidence="2" key="1">
    <citation type="submission" date="2020-12" db="EMBL/GenBank/DDBJ databases">
        <title>Sanguibacter suaedae sp. nov., isolated from Suaeda aralocaspica.</title>
        <authorList>
            <person name="Ma Q."/>
        </authorList>
    </citation>
    <scope>NUCLEOTIDE SEQUENCE</scope>
    <source>
        <strain evidence="2">YZGR15</strain>
    </source>
</reference>
<accession>A0A934I7I8</accession>
<evidence type="ECO:0000256" key="1">
    <source>
        <dbReference type="SAM" id="Phobius"/>
    </source>
</evidence>
<organism evidence="2 3">
    <name type="scientific">Sanguibacter suaedae</name>
    <dbReference type="NCBI Taxonomy" id="2795737"/>
    <lineage>
        <taxon>Bacteria</taxon>
        <taxon>Bacillati</taxon>
        <taxon>Actinomycetota</taxon>
        <taxon>Actinomycetes</taxon>
        <taxon>Micrococcales</taxon>
        <taxon>Sanguibacteraceae</taxon>
        <taxon>Sanguibacter</taxon>
    </lineage>
</organism>
<feature type="transmembrane region" description="Helical" evidence="1">
    <location>
        <begin position="106"/>
        <end position="126"/>
    </location>
</feature>
<protein>
    <submittedName>
        <fullName evidence="2">Uncharacterized protein</fullName>
    </submittedName>
</protein>
<keyword evidence="3" id="KW-1185">Reference proteome</keyword>
<dbReference type="Proteomes" id="UP000602087">
    <property type="component" value="Unassembled WGS sequence"/>
</dbReference>
<feature type="transmembrane region" description="Helical" evidence="1">
    <location>
        <begin position="132"/>
        <end position="151"/>
    </location>
</feature>
<dbReference type="AlphaFoldDB" id="A0A934I7I8"/>
<keyword evidence="1" id="KW-0812">Transmembrane</keyword>
<evidence type="ECO:0000313" key="3">
    <source>
        <dbReference type="Proteomes" id="UP000602087"/>
    </source>
</evidence>
<proteinExistence type="predicted"/>
<evidence type="ECO:0000313" key="2">
    <source>
        <dbReference type="EMBL" id="MBI9113422.1"/>
    </source>
</evidence>
<dbReference type="EMBL" id="JAEINH010000001">
    <property type="protein sequence ID" value="MBI9113422.1"/>
    <property type="molecule type" value="Genomic_DNA"/>
</dbReference>
<keyword evidence="1" id="KW-1133">Transmembrane helix</keyword>
<keyword evidence="1" id="KW-0472">Membrane</keyword>
<feature type="transmembrane region" description="Helical" evidence="1">
    <location>
        <begin position="242"/>
        <end position="263"/>
    </location>
</feature>
<name>A0A934I7I8_9MICO</name>
<gene>
    <name evidence="2" type="ORF">JAV76_00160</name>
</gene>
<comment type="caution">
    <text evidence="2">The sequence shown here is derived from an EMBL/GenBank/DDBJ whole genome shotgun (WGS) entry which is preliminary data.</text>
</comment>
<feature type="transmembrane region" description="Helical" evidence="1">
    <location>
        <begin position="214"/>
        <end position="236"/>
    </location>
</feature>
<sequence length="282" mass="30109">MEEHVVEEQPEVVDEAVDAIHERDRDGDAPVLDQLVGEVAWRLLTSCPARGSSLTLRAAQELDRRGDRAGARLLLRAVARVAPDQALHDAERRLRPPGAVRRRVKVVASIALTISLLVGGAMAAVVAGAEDVALVLMGATHGPVLVARIMWVQRVRLPGLTLQESRFWRSLGVLRPGDASDLPELGDGRLRRATTDLKSPRAQRRPSDAEKPDVSGWIGLAGVIGAVLGPVCGLAIPGLTPGGFLALMPVGAVVAALAIWAVLRSRANDADRHPSSRHDHSR</sequence>
<dbReference type="RefSeq" id="WP_198732000.1">
    <property type="nucleotide sequence ID" value="NZ_JAEINH010000001.1"/>
</dbReference>